<name>A0A811SDF7_9POAL</name>
<protein>
    <recommendedName>
        <fullName evidence="4">Response regulatory domain-containing protein</fullName>
    </recommendedName>
</protein>
<evidence type="ECO:0008006" key="4">
    <source>
        <dbReference type="Google" id="ProtNLM"/>
    </source>
</evidence>
<organism evidence="2 3">
    <name type="scientific">Miscanthus lutarioriparius</name>
    <dbReference type="NCBI Taxonomy" id="422564"/>
    <lineage>
        <taxon>Eukaryota</taxon>
        <taxon>Viridiplantae</taxon>
        <taxon>Streptophyta</taxon>
        <taxon>Embryophyta</taxon>
        <taxon>Tracheophyta</taxon>
        <taxon>Spermatophyta</taxon>
        <taxon>Magnoliopsida</taxon>
        <taxon>Liliopsida</taxon>
        <taxon>Poales</taxon>
        <taxon>Poaceae</taxon>
        <taxon>PACMAD clade</taxon>
        <taxon>Panicoideae</taxon>
        <taxon>Andropogonodae</taxon>
        <taxon>Andropogoneae</taxon>
        <taxon>Saccharinae</taxon>
        <taxon>Miscanthus</taxon>
    </lineage>
</organism>
<evidence type="ECO:0000313" key="3">
    <source>
        <dbReference type="Proteomes" id="UP000604825"/>
    </source>
</evidence>
<proteinExistence type="predicted"/>
<reference evidence="2" key="1">
    <citation type="submission" date="2020-10" db="EMBL/GenBank/DDBJ databases">
        <authorList>
            <person name="Han B."/>
            <person name="Lu T."/>
            <person name="Zhao Q."/>
            <person name="Huang X."/>
            <person name="Zhao Y."/>
        </authorList>
    </citation>
    <scope>NUCLEOTIDE SEQUENCE</scope>
</reference>
<comment type="caution">
    <text evidence="2">The sequence shown here is derived from an EMBL/GenBank/DDBJ whole genome shotgun (WGS) entry which is preliminary data.</text>
</comment>
<accession>A0A811SDF7</accession>
<dbReference type="OrthoDB" id="60033at2759"/>
<feature type="compositionally biased region" description="Basic residues" evidence="1">
    <location>
        <begin position="70"/>
        <end position="79"/>
    </location>
</feature>
<feature type="compositionally biased region" description="Polar residues" evidence="1">
    <location>
        <begin position="41"/>
        <end position="56"/>
    </location>
</feature>
<evidence type="ECO:0000256" key="1">
    <source>
        <dbReference type="SAM" id="MobiDB-lite"/>
    </source>
</evidence>
<feature type="compositionally biased region" description="Basic and acidic residues" evidence="1">
    <location>
        <begin position="80"/>
        <end position="96"/>
    </location>
</feature>
<sequence length="96" mass="11072">METMVTAIKNGACDYRVKLVCPEMVRNIWMHVVRKSKSNPRNKVNSRNDNPSQMVQSVDDENGEKDDAKHTKKHWKKNKKDGDGAEKDEDISTQKK</sequence>
<dbReference type="AlphaFoldDB" id="A0A811SDF7"/>
<dbReference type="Proteomes" id="UP000604825">
    <property type="component" value="Unassembled WGS sequence"/>
</dbReference>
<evidence type="ECO:0000313" key="2">
    <source>
        <dbReference type="EMBL" id="CAD6338875.1"/>
    </source>
</evidence>
<dbReference type="EMBL" id="CAJGYO010000019">
    <property type="protein sequence ID" value="CAD6338875.1"/>
    <property type="molecule type" value="Genomic_DNA"/>
</dbReference>
<gene>
    <name evidence="2" type="ORF">NCGR_LOCUS62973</name>
</gene>
<keyword evidence="3" id="KW-1185">Reference proteome</keyword>
<feature type="region of interest" description="Disordered" evidence="1">
    <location>
        <begin position="33"/>
        <end position="96"/>
    </location>
</feature>